<evidence type="ECO:0000256" key="8">
    <source>
        <dbReference type="SAM" id="Phobius"/>
    </source>
</evidence>
<dbReference type="GO" id="GO:0004930">
    <property type="term" value="F:G protein-coupled receptor activity"/>
    <property type="evidence" value="ECO:0007669"/>
    <property type="project" value="UniProtKB-KW"/>
</dbReference>
<dbReference type="InterPro" id="IPR017452">
    <property type="entry name" value="GPCR_Rhodpsn_7TM"/>
</dbReference>
<dbReference type="PRINTS" id="PR00237">
    <property type="entry name" value="GPCRRHODOPSN"/>
</dbReference>
<accession>A0A815HHM6</accession>
<dbReference type="EMBL" id="CAJOAZ010000078">
    <property type="protein sequence ID" value="CAF3520589.1"/>
    <property type="molecule type" value="Genomic_DNA"/>
</dbReference>
<reference evidence="10" key="1">
    <citation type="submission" date="2021-02" db="EMBL/GenBank/DDBJ databases">
        <authorList>
            <person name="Nowell W R."/>
        </authorList>
    </citation>
    <scope>NUCLEOTIDE SEQUENCE</scope>
</reference>
<keyword evidence="7" id="KW-0807">Transducer</keyword>
<dbReference type="PANTHER" id="PTHR24243">
    <property type="entry name" value="G-PROTEIN COUPLED RECEPTOR"/>
    <property type="match status" value="1"/>
</dbReference>
<dbReference type="Proteomes" id="UP000663844">
    <property type="component" value="Unassembled WGS sequence"/>
</dbReference>
<comment type="caution">
    <text evidence="10">The sequence shown here is derived from an EMBL/GenBank/DDBJ whole genome shotgun (WGS) entry which is preliminary data.</text>
</comment>
<protein>
    <recommendedName>
        <fullName evidence="9">G-protein coupled receptors family 1 profile domain-containing protein</fullName>
    </recommendedName>
</protein>
<feature type="transmembrane region" description="Helical" evidence="8">
    <location>
        <begin position="135"/>
        <end position="159"/>
    </location>
</feature>
<dbReference type="PROSITE" id="PS50262">
    <property type="entry name" value="G_PROTEIN_RECEP_F1_2"/>
    <property type="match status" value="1"/>
</dbReference>
<keyword evidence="3 8" id="KW-1133">Transmembrane helix</keyword>
<dbReference type="SUPFAM" id="SSF81321">
    <property type="entry name" value="Family A G protein-coupled receptor-like"/>
    <property type="match status" value="1"/>
</dbReference>
<feature type="transmembrane region" description="Helical" evidence="8">
    <location>
        <begin position="49"/>
        <end position="72"/>
    </location>
</feature>
<evidence type="ECO:0000313" key="10">
    <source>
        <dbReference type="EMBL" id="CAF1350869.1"/>
    </source>
</evidence>
<keyword evidence="4" id="KW-0297">G-protein coupled receptor</keyword>
<evidence type="ECO:0000256" key="3">
    <source>
        <dbReference type="ARBA" id="ARBA00022989"/>
    </source>
</evidence>
<evidence type="ECO:0000313" key="11">
    <source>
        <dbReference type="EMBL" id="CAF3520589.1"/>
    </source>
</evidence>
<dbReference type="InterPro" id="IPR000276">
    <property type="entry name" value="GPCR_Rhodpsn"/>
</dbReference>
<dbReference type="Gene3D" id="1.20.1070.10">
    <property type="entry name" value="Rhodopsin 7-helix transmembrane proteins"/>
    <property type="match status" value="1"/>
</dbReference>
<comment type="subcellular location">
    <subcellularLocation>
        <location evidence="1">Membrane</location>
        <topology evidence="1">Multi-pass membrane protein</topology>
    </subcellularLocation>
</comment>
<evidence type="ECO:0000256" key="1">
    <source>
        <dbReference type="ARBA" id="ARBA00004141"/>
    </source>
</evidence>
<feature type="domain" description="G-protein coupled receptors family 1 profile" evidence="9">
    <location>
        <begin position="29"/>
        <end position="281"/>
    </location>
</feature>
<evidence type="ECO:0000313" key="12">
    <source>
        <dbReference type="Proteomes" id="UP000663845"/>
    </source>
</evidence>
<feature type="transmembrane region" description="Helical" evidence="8">
    <location>
        <begin position="262"/>
        <end position="284"/>
    </location>
</feature>
<dbReference type="AlphaFoldDB" id="A0A815HHM6"/>
<keyword evidence="2 8" id="KW-0812">Transmembrane</keyword>
<gene>
    <name evidence="10" type="ORF">JYZ213_LOCUS35032</name>
    <name evidence="11" type="ORF">OXD698_LOCUS2399</name>
</gene>
<evidence type="ECO:0000256" key="7">
    <source>
        <dbReference type="ARBA" id="ARBA00023224"/>
    </source>
</evidence>
<organism evidence="10 12">
    <name type="scientific">Adineta steineri</name>
    <dbReference type="NCBI Taxonomy" id="433720"/>
    <lineage>
        <taxon>Eukaryota</taxon>
        <taxon>Metazoa</taxon>
        <taxon>Spiralia</taxon>
        <taxon>Gnathifera</taxon>
        <taxon>Rotifera</taxon>
        <taxon>Eurotatoria</taxon>
        <taxon>Bdelloidea</taxon>
        <taxon>Adinetida</taxon>
        <taxon>Adinetidae</taxon>
        <taxon>Adineta</taxon>
    </lineage>
</organism>
<name>A0A815HHM6_9BILA</name>
<proteinExistence type="predicted"/>
<sequence length="347" mass="40935">MNNTSAEFIRVYIISRYFYLIIFVIGMLGNIFNLVVFSRKKFRSNSCSLYFIAYSINNFMNLTIGLLLWSLTLGFHYDWEYKILIYCKIRRYFTHVNFLLSSCLLTMASINRYARVRQAQLTENRDKYILFCKRRTTYIIIISIIIFCLIANIHIPIFFELHHGACYARDGTYHLLFDIFFLIFYAILPPLSMIIINIVTVIQIRRIKRLVHPTVSRREYHLILLVITHSVSNAIFTLPFTINKFIYYMCKNRITEENNQLAFTITLLIAFMNPGLSFFLYTLTTPSFRDEFIRACKDVLKKIKLYLSYRNAINNETQQPIRDDSIFSLSMVSQRINSTSSVSSDQS</sequence>
<keyword evidence="6" id="KW-0675">Receptor</keyword>
<dbReference type="Pfam" id="PF00001">
    <property type="entry name" value="7tm_1"/>
    <property type="match status" value="1"/>
</dbReference>
<evidence type="ECO:0000256" key="4">
    <source>
        <dbReference type="ARBA" id="ARBA00023040"/>
    </source>
</evidence>
<feature type="transmembrane region" description="Helical" evidence="8">
    <location>
        <begin position="92"/>
        <end position="114"/>
    </location>
</feature>
<dbReference type="PANTHER" id="PTHR24243:SF233">
    <property type="entry name" value="THYROTROPIN-RELEASING HORMONE RECEPTOR"/>
    <property type="match status" value="1"/>
</dbReference>
<evidence type="ECO:0000256" key="6">
    <source>
        <dbReference type="ARBA" id="ARBA00023170"/>
    </source>
</evidence>
<evidence type="ECO:0000259" key="9">
    <source>
        <dbReference type="PROSITE" id="PS50262"/>
    </source>
</evidence>
<feature type="transmembrane region" description="Helical" evidence="8">
    <location>
        <begin position="222"/>
        <end position="242"/>
    </location>
</feature>
<keyword evidence="5 8" id="KW-0472">Membrane</keyword>
<evidence type="ECO:0000256" key="2">
    <source>
        <dbReference type="ARBA" id="ARBA00022692"/>
    </source>
</evidence>
<dbReference type="EMBL" id="CAJNOG010000752">
    <property type="protein sequence ID" value="CAF1350869.1"/>
    <property type="molecule type" value="Genomic_DNA"/>
</dbReference>
<feature type="transmembrane region" description="Helical" evidence="8">
    <location>
        <begin position="179"/>
        <end position="202"/>
    </location>
</feature>
<dbReference type="Proteomes" id="UP000663845">
    <property type="component" value="Unassembled WGS sequence"/>
</dbReference>
<dbReference type="GO" id="GO:0005886">
    <property type="term" value="C:plasma membrane"/>
    <property type="evidence" value="ECO:0007669"/>
    <property type="project" value="TreeGrafter"/>
</dbReference>
<evidence type="ECO:0000256" key="5">
    <source>
        <dbReference type="ARBA" id="ARBA00023136"/>
    </source>
</evidence>
<feature type="transmembrane region" description="Helical" evidence="8">
    <location>
        <begin position="17"/>
        <end position="37"/>
    </location>
</feature>